<evidence type="ECO:0000313" key="3">
    <source>
        <dbReference type="RefSeq" id="XP_032836989.1"/>
    </source>
</evidence>
<dbReference type="GO" id="GO:2001204">
    <property type="term" value="P:regulation of osteoclast development"/>
    <property type="evidence" value="ECO:0007669"/>
    <property type="project" value="TreeGrafter"/>
</dbReference>
<dbReference type="PANTHER" id="PTHR46942">
    <property type="entry name" value="SIALIC ACID-BINDING IG-LIKE LECTIN 15"/>
    <property type="match status" value="1"/>
</dbReference>
<dbReference type="Pfam" id="PF07686">
    <property type="entry name" value="V-set"/>
    <property type="match status" value="2"/>
</dbReference>
<accession>A0AAJ7XJH2</accession>
<gene>
    <name evidence="3" type="primary">JAML</name>
</gene>
<dbReference type="GO" id="GO:0032956">
    <property type="term" value="P:regulation of actin cytoskeleton organization"/>
    <property type="evidence" value="ECO:0007669"/>
    <property type="project" value="TreeGrafter"/>
</dbReference>
<dbReference type="InterPro" id="IPR013783">
    <property type="entry name" value="Ig-like_fold"/>
</dbReference>
<organism evidence="2 3">
    <name type="scientific">Petromyzon marinus</name>
    <name type="common">Sea lamprey</name>
    <dbReference type="NCBI Taxonomy" id="7757"/>
    <lineage>
        <taxon>Eukaryota</taxon>
        <taxon>Metazoa</taxon>
        <taxon>Chordata</taxon>
        <taxon>Craniata</taxon>
        <taxon>Vertebrata</taxon>
        <taxon>Cyclostomata</taxon>
        <taxon>Hyperoartia</taxon>
        <taxon>Petromyzontiformes</taxon>
        <taxon>Petromyzontidae</taxon>
        <taxon>Petromyzon</taxon>
    </lineage>
</organism>
<dbReference type="SUPFAM" id="SSF48726">
    <property type="entry name" value="Immunoglobulin"/>
    <property type="match status" value="2"/>
</dbReference>
<protein>
    <submittedName>
        <fullName evidence="3">Junctional adhesion molecule-like</fullName>
    </submittedName>
</protein>
<name>A0AAJ7XJH2_PETMA</name>
<proteinExistence type="predicted"/>
<dbReference type="GO" id="GO:0005886">
    <property type="term" value="C:plasma membrane"/>
    <property type="evidence" value="ECO:0007669"/>
    <property type="project" value="TreeGrafter"/>
</dbReference>
<dbReference type="RefSeq" id="XP_032836989.1">
    <property type="nucleotide sequence ID" value="XM_032981098.1"/>
</dbReference>
<evidence type="ECO:0000259" key="1">
    <source>
        <dbReference type="PROSITE" id="PS50835"/>
    </source>
</evidence>
<dbReference type="InterPro" id="IPR003599">
    <property type="entry name" value="Ig_sub"/>
</dbReference>
<reference evidence="3" key="1">
    <citation type="submission" date="2025-08" db="UniProtKB">
        <authorList>
            <consortium name="RefSeq"/>
        </authorList>
    </citation>
    <scope>IDENTIFICATION</scope>
    <source>
        <tissue evidence="3">Sperm</tissue>
    </source>
</reference>
<dbReference type="PROSITE" id="PS50835">
    <property type="entry name" value="IG_LIKE"/>
    <property type="match status" value="2"/>
</dbReference>
<dbReference type="InterPro" id="IPR042836">
    <property type="entry name" value="SIG15"/>
</dbReference>
<dbReference type="PANTHER" id="PTHR46942:SF1">
    <property type="entry name" value="SIALIC ACID-BINDING IG-LIKE LECTIN 15"/>
    <property type="match status" value="1"/>
</dbReference>
<dbReference type="SMART" id="SM00406">
    <property type="entry name" value="IGv"/>
    <property type="match status" value="2"/>
</dbReference>
<feature type="domain" description="Ig-like" evidence="1">
    <location>
        <begin position="184"/>
        <end position="284"/>
    </location>
</feature>
<evidence type="ECO:0000313" key="2">
    <source>
        <dbReference type="Proteomes" id="UP001318040"/>
    </source>
</evidence>
<dbReference type="KEGG" id="pmrn:116958492"/>
<dbReference type="Gene3D" id="2.60.40.10">
    <property type="entry name" value="Immunoglobulins"/>
    <property type="match status" value="2"/>
</dbReference>
<feature type="domain" description="Ig-like" evidence="1">
    <location>
        <begin position="38"/>
        <end position="167"/>
    </location>
</feature>
<dbReference type="InterPro" id="IPR013106">
    <property type="entry name" value="Ig_V-set"/>
</dbReference>
<keyword evidence="2" id="KW-1185">Reference proteome</keyword>
<dbReference type="InterPro" id="IPR007110">
    <property type="entry name" value="Ig-like_dom"/>
</dbReference>
<dbReference type="SMART" id="SM00409">
    <property type="entry name" value="IG"/>
    <property type="match status" value="2"/>
</dbReference>
<sequence>MYIVVCDCAEAEVTRAGGAVDDGVGSINYHTTHSCANPTLLPSTDAAVGEVCTNSQGYQLCVAKAVEAVEGGSANLTCRFAFPESKKPSSISVIWRIGNFLGHSIFENTDNRTFVDELFANRLTLMGNPDKGEASIQIREVRRSDQNTYYCRIMLHTESQEMPFEITKGTNLIIQDAGIGEICSSLNSYEVCVERAVEAVEGGSTTLPCRFAFPESEKPSSISVIWRIGKFIRESIFERTDNQTHVHELFTNRLTLVGNPDKHEASLQINGVRHSDQNTYSCRIILHMESQEIPFEIMEGTDLVIQAI</sequence>
<dbReference type="Proteomes" id="UP001318040">
    <property type="component" value="Chromosome 79"/>
</dbReference>
<dbReference type="InterPro" id="IPR036179">
    <property type="entry name" value="Ig-like_dom_sf"/>
</dbReference>
<dbReference type="AlphaFoldDB" id="A0AAJ7XJH2"/>
<dbReference type="GO" id="GO:0045124">
    <property type="term" value="P:regulation of bone resorption"/>
    <property type="evidence" value="ECO:0007669"/>
    <property type="project" value="TreeGrafter"/>
</dbReference>